<dbReference type="InterPro" id="IPR000253">
    <property type="entry name" value="FHA_dom"/>
</dbReference>
<sequence length="514" mass="54883">MKAFKKVCTLVLTFGMTIASFLPVHAVEVNPAAETATQGVVQVNTVIVGDNAKKYVVTGGSGFIIGDSEGTEYVITSSDVVNPDDELLKEACDYYGLINKEDKGTINLTLSTEVVIESDVVLNASVLTVSSELDMVVLQLPQPIYTRTPLKILTNNKYDTNNLPYSVGDTVFALGYPEAITYESERQYLSDQQIQMSAGEIKSLGNVEGVQVISSDVTSDTNNYGGPLVDANGYVIGMNLPIKDGAASCALDSTKIAKILDGLGVSYSQVNSSPKAQVEEEDTEEVTEQDQGDELVLTPPVKENKGVSETVIIIICLIGVFVLACGATALVILLLNRGKSGKSKKANVAFETEAAPQPVDSVPTVNQAIANNRPNNNFTVPSQQMGPGAETTILSAVPSSNDGETSILSDEPEAPQNLGTLVRKKTDENISISKTNFVIGKDAVHADFCVSNNSSISRKHAMITSGRNGAYIQDCNSTNGTYINGTKIESERPVLLNNGDIVRLSNEEFEYKAI</sequence>
<evidence type="ECO:0000313" key="6">
    <source>
        <dbReference type="Proteomes" id="UP000327030"/>
    </source>
</evidence>
<dbReference type="PROSITE" id="PS50006">
    <property type="entry name" value="FHA_DOMAIN"/>
    <property type="match status" value="1"/>
</dbReference>
<dbReference type="InterPro" id="IPR043504">
    <property type="entry name" value="Peptidase_S1_PA_chymotrypsin"/>
</dbReference>
<accession>A0A5P6VM49</accession>
<protein>
    <submittedName>
        <fullName evidence="5">FHA domain-containing protein</fullName>
    </submittedName>
</protein>
<dbReference type="EMBL" id="CP043028">
    <property type="protein sequence ID" value="QFJ53736.1"/>
    <property type="molecule type" value="Genomic_DNA"/>
</dbReference>
<dbReference type="Proteomes" id="UP000327030">
    <property type="component" value="Chromosome 1"/>
</dbReference>
<keyword evidence="2" id="KW-0472">Membrane</keyword>
<name>A0A5P6VM49_PSEXY</name>
<proteinExistence type="predicted"/>
<feature type="compositionally biased region" description="Acidic residues" evidence="1">
    <location>
        <begin position="279"/>
        <end position="292"/>
    </location>
</feature>
<dbReference type="SMART" id="SM00240">
    <property type="entry name" value="FHA"/>
    <property type="match status" value="1"/>
</dbReference>
<keyword evidence="2" id="KW-0812">Transmembrane</keyword>
<dbReference type="InterPro" id="IPR009003">
    <property type="entry name" value="Peptidase_S1_PA"/>
</dbReference>
<dbReference type="AlphaFoldDB" id="A0A5P6VM49"/>
<dbReference type="Gene3D" id="2.60.200.20">
    <property type="match status" value="1"/>
</dbReference>
<dbReference type="Pfam" id="PF13365">
    <property type="entry name" value="Trypsin_2"/>
    <property type="match status" value="1"/>
</dbReference>
<feature type="chain" id="PRO_5024909704" evidence="3">
    <location>
        <begin position="27"/>
        <end position="514"/>
    </location>
</feature>
<evidence type="ECO:0000256" key="1">
    <source>
        <dbReference type="SAM" id="MobiDB-lite"/>
    </source>
</evidence>
<feature type="transmembrane region" description="Helical" evidence="2">
    <location>
        <begin position="311"/>
        <end position="335"/>
    </location>
</feature>
<dbReference type="InterPro" id="IPR001940">
    <property type="entry name" value="Peptidase_S1C"/>
</dbReference>
<feature type="domain" description="FHA" evidence="4">
    <location>
        <begin position="437"/>
        <end position="488"/>
    </location>
</feature>
<dbReference type="CDD" id="cd00060">
    <property type="entry name" value="FHA"/>
    <property type="match status" value="1"/>
</dbReference>
<dbReference type="InterPro" id="IPR050923">
    <property type="entry name" value="Cell_Proc_Reg/RNA_Proc"/>
</dbReference>
<evidence type="ECO:0000256" key="2">
    <source>
        <dbReference type="SAM" id="Phobius"/>
    </source>
</evidence>
<dbReference type="GO" id="GO:0004252">
    <property type="term" value="F:serine-type endopeptidase activity"/>
    <property type="evidence" value="ECO:0007669"/>
    <property type="project" value="InterPro"/>
</dbReference>
<keyword evidence="3" id="KW-0732">Signal</keyword>
<organism evidence="5 6">
    <name type="scientific">Pseudobutyrivibrio xylanivorans</name>
    <dbReference type="NCBI Taxonomy" id="185007"/>
    <lineage>
        <taxon>Bacteria</taxon>
        <taxon>Bacillati</taxon>
        <taxon>Bacillota</taxon>
        <taxon>Clostridia</taxon>
        <taxon>Lachnospirales</taxon>
        <taxon>Lachnospiraceae</taxon>
        <taxon>Pseudobutyrivibrio</taxon>
    </lineage>
</organism>
<dbReference type="SUPFAM" id="SSF49879">
    <property type="entry name" value="SMAD/FHA domain"/>
    <property type="match status" value="1"/>
</dbReference>
<evidence type="ECO:0000256" key="3">
    <source>
        <dbReference type="SAM" id="SignalP"/>
    </source>
</evidence>
<feature type="signal peptide" evidence="3">
    <location>
        <begin position="1"/>
        <end position="26"/>
    </location>
</feature>
<dbReference type="InterPro" id="IPR008984">
    <property type="entry name" value="SMAD_FHA_dom_sf"/>
</dbReference>
<dbReference type="PRINTS" id="PR00834">
    <property type="entry name" value="PROTEASES2C"/>
</dbReference>
<feature type="region of interest" description="Disordered" evidence="1">
    <location>
        <begin position="271"/>
        <end position="292"/>
    </location>
</feature>
<evidence type="ECO:0000259" key="4">
    <source>
        <dbReference type="PROSITE" id="PS50006"/>
    </source>
</evidence>
<dbReference type="SUPFAM" id="SSF50494">
    <property type="entry name" value="Trypsin-like serine proteases"/>
    <property type="match status" value="1"/>
</dbReference>
<dbReference type="RefSeq" id="WP_151622233.1">
    <property type="nucleotide sequence ID" value="NZ_CP043028.1"/>
</dbReference>
<dbReference type="KEGG" id="pxv:FXF36_02050"/>
<dbReference type="Gene3D" id="2.40.10.10">
    <property type="entry name" value="Trypsin-like serine proteases"/>
    <property type="match status" value="2"/>
</dbReference>
<keyword evidence="2" id="KW-1133">Transmembrane helix</keyword>
<dbReference type="OrthoDB" id="9783862at2"/>
<dbReference type="GO" id="GO:0006508">
    <property type="term" value="P:proteolysis"/>
    <property type="evidence" value="ECO:0007669"/>
    <property type="project" value="InterPro"/>
</dbReference>
<evidence type="ECO:0000313" key="5">
    <source>
        <dbReference type="EMBL" id="QFJ53736.1"/>
    </source>
</evidence>
<reference evidence="6" key="1">
    <citation type="submission" date="2019-08" db="EMBL/GenBank/DDBJ databases">
        <title>Complete Genome Sequence of the Polysaccharide-Degrading Rumen Bacterium Pseudobutyrivibrio xylanivorans MA3014.</title>
        <authorList>
            <person name="Palevich N."/>
            <person name="Maclean P.H."/>
            <person name="Kelly W.J."/>
            <person name="Leahy S.C."/>
            <person name="Rakonjac J."/>
            <person name="Attwood G.T."/>
        </authorList>
    </citation>
    <scope>NUCLEOTIDE SEQUENCE [LARGE SCALE GENOMIC DNA]</scope>
    <source>
        <strain evidence="6">MA3014</strain>
    </source>
</reference>
<gene>
    <name evidence="5" type="ORF">FXF36_02050</name>
</gene>
<dbReference type="PANTHER" id="PTHR23308">
    <property type="entry name" value="NUCLEAR INHIBITOR OF PROTEIN PHOSPHATASE-1"/>
    <property type="match status" value="1"/>
</dbReference>
<dbReference type="Pfam" id="PF00498">
    <property type="entry name" value="FHA"/>
    <property type="match status" value="1"/>
</dbReference>